<feature type="non-terminal residue" evidence="2">
    <location>
        <position position="245"/>
    </location>
</feature>
<accession>A0ABW2ENT8</accession>
<dbReference type="RefSeq" id="WP_390217114.1">
    <property type="nucleotide sequence ID" value="NZ_JBHSZV010000029.1"/>
</dbReference>
<dbReference type="PANTHER" id="PTHR35604:SF2">
    <property type="entry name" value="TRANSPOSASE INSH FOR INSERTION SEQUENCE ELEMENT IS5A-RELATED"/>
    <property type="match status" value="1"/>
</dbReference>
<feature type="domain" description="Transposase InsH N-terminal" evidence="1">
    <location>
        <begin position="18"/>
        <end position="111"/>
    </location>
</feature>
<evidence type="ECO:0000259" key="1">
    <source>
        <dbReference type="Pfam" id="PF05598"/>
    </source>
</evidence>
<dbReference type="EMBL" id="JBHSZV010000029">
    <property type="protein sequence ID" value="MFC7062546.1"/>
    <property type="molecule type" value="Genomic_DNA"/>
</dbReference>
<organism evidence="2 3">
    <name type="scientific">Halobacillus seohaensis</name>
    <dbReference type="NCBI Taxonomy" id="447421"/>
    <lineage>
        <taxon>Bacteria</taxon>
        <taxon>Bacillati</taxon>
        <taxon>Bacillota</taxon>
        <taxon>Bacilli</taxon>
        <taxon>Bacillales</taxon>
        <taxon>Bacillaceae</taxon>
        <taxon>Halobacillus</taxon>
    </lineage>
</organism>
<dbReference type="PANTHER" id="PTHR35604">
    <property type="entry name" value="TRANSPOSASE INSH FOR INSERTION SEQUENCE ELEMENT IS5A-RELATED"/>
    <property type="match status" value="1"/>
</dbReference>
<evidence type="ECO:0000313" key="3">
    <source>
        <dbReference type="Proteomes" id="UP001596410"/>
    </source>
</evidence>
<protein>
    <submittedName>
        <fullName evidence="2">Transposase</fullName>
    </submittedName>
</protein>
<evidence type="ECO:0000313" key="2">
    <source>
        <dbReference type="EMBL" id="MFC7062546.1"/>
    </source>
</evidence>
<keyword evidence="3" id="KW-1185">Reference proteome</keyword>
<name>A0ABW2ENT8_9BACI</name>
<sequence length="245" mass="28974">MIERQLSMNLSAYTGLYDAVIPKDHLLREINDLIDFSFIYDELKDKYCHDNGRNAIHPIRMFKYLLLKTIYTLSDVDLVERTRVDMSFKYFLEMAPEDDVIDPSLLTHFRRKRLESETFLDLLIEKTIKIAIEKNIIQSSSIILDATHSKARYNQWTPQEILRQRSKNVRKVIYSIDESVKEEFPEKPKNDTIEEEIEYTKQLVDIIEQKPTLQAYPKVKEPFNLLKETVDDHQEFLPQSTDPDA</sequence>
<dbReference type="Proteomes" id="UP001596410">
    <property type="component" value="Unassembled WGS sequence"/>
</dbReference>
<comment type="caution">
    <text evidence="2">The sequence shown here is derived from an EMBL/GenBank/DDBJ whole genome shotgun (WGS) entry which is preliminary data.</text>
</comment>
<gene>
    <name evidence="2" type="ORF">ACFQIC_11825</name>
</gene>
<dbReference type="Pfam" id="PF05598">
    <property type="entry name" value="DUF772"/>
    <property type="match status" value="1"/>
</dbReference>
<dbReference type="InterPro" id="IPR008490">
    <property type="entry name" value="Transposase_InsH_N"/>
</dbReference>
<reference evidence="3" key="1">
    <citation type="journal article" date="2019" name="Int. J. Syst. Evol. Microbiol.">
        <title>The Global Catalogue of Microorganisms (GCM) 10K type strain sequencing project: providing services to taxonomists for standard genome sequencing and annotation.</title>
        <authorList>
            <consortium name="The Broad Institute Genomics Platform"/>
            <consortium name="The Broad Institute Genome Sequencing Center for Infectious Disease"/>
            <person name="Wu L."/>
            <person name="Ma J."/>
        </authorList>
    </citation>
    <scope>NUCLEOTIDE SEQUENCE [LARGE SCALE GENOMIC DNA]</scope>
    <source>
        <strain evidence="3">CGMCC 4.1621</strain>
    </source>
</reference>
<proteinExistence type="predicted"/>